<gene>
    <name evidence="2" type="ORF">LKD70_07125</name>
</gene>
<evidence type="ECO:0000256" key="1">
    <source>
        <dbReference type="SAM" id="Phobius"/>
    </source>
</evidence>
<dbReference type="EMBL" id="JAJEQX010000010">
    <property type="protein sequence ID" value="MCC2254212.1"/>
    <property type="molecule type" value="Genomic_DNA"/>
</dbReference>
<evidence type="ECO:0000313" key="2">
    <source>
        <dbReference type="EMBL" id="MCC2254212.1"/>
    </source>
</evidence>
<keyword evidence="1" id="KW-0472">Membrane</keyword>
<dbReference type="Proteomes" id="UP001198151">
    <property type="component" value="Unassembled WGS sequence"/>
</dbReference>
<feature type="transmembrane region" description="Helical" evidence="1">
    <location>
        <begin position="137"/>
        <end position="156"/>
    </location>
</feature>
<dbReference type="Pfam" id="PF11193">
    <property type="entry name" value="DUF2812"/>
    <property type="match status" value="1"/>
</dbReference>
<proteinExistence type="predicted"/>
<feature type="transmembrane region" description="Helical" evidence="1">
    <location>
        <begin position="111"/>
        <end position="131"/>
    </location>
</feature>
<name>A0ABS8FYG4_9FIRM</name>
<protein>
    <submittedName>
        <fullName evidence="2">DUF2812 domain-containing protein</fullName>
    </submittedName>
</protein>
<comment type="caution">
    <text evidence="2">The sequence shown here is derived from an EMBL/GenBank/DDBJ whole genome shotgun (WGS) entry which is preliminary data.</text>
</comment>
<organism evidence="2 3">
    <name type="scientific">Ruminococcus turbiniformis</name>
    <dbReference type="NCBI Taxonomy" id="2881258"/>
    <lineage>
        <taxon>Bacteria</taxon>
        <taxon>Bacillati</taxon>
        <taxon>Bacillota</taxon>
        <taxon>Clostridia</taxon>
        <taxon>Eubacteriales</taxon>
        <taxon>Oscillospiraceae</taxon>
        <taxon>Ruminococcus</taxon>
    </lineage>
</organism>
<keyword evidence="3" id="KW-1185">Reference proteome</keyword>
<keyword evidence="1" id="KW-1133">Transmembrane helix</keyword>
<sequence>MIKFRLYLNKDKETEWLNSMVRKGWALTGFKLGFYTFSPCEPGEYIYQIDFGDKLYFASEEYRELMSDVGAEIVVLWGWWIILRRKAAEGPFELYTDRESMIEHYTKIRQMLIAVGIIETVCMLMQVMALIQGEMIAVFTTVLLSAFAVGCAKTAYEMEKVISRLKQE</sequence>
<evidence type="ECO:0000313" key="3">
    <source>
        <dbReference type="Proteomes" id="UP001198151"/>
    </source>
</evidence>
<keyword evidence="1" id="KW-0812">Transmembrane</keyword>
<dbReference type="InterPro" id="IPR021359">
    <property type="entry name" value="DUF2812"/>
</dbReference>
<reference evidence="2 3" key="1">
    <citation type="submission" date="2021-10" db="EMBL/GenBank/DDBJ databases">
        <title>Anaerobic single-cell dispensing facilitates the cultivation of human gut bacteria.</title>
        <authorList>
            <person name="Afrizal A."/>
        </authorList>
    </citation>
    <scope>NUCLEOTIDE SEQUENCE [LARGE SCALE GENOMIC DNA]</scope>
    <source>
        <strain evidence="2 3">CLA-AA-H200</strain>
    </source>
</reference>
<dbReference type="RefSeq" id="WP_227707350.1">
    <property type="nucleotide sequence ID" value="NZ_JAJEQX010000010.1"/>
</dbReference>
<accession>A0ABS8FYG4</accession>